<accession>A0AB38XV13</accession>
<protein>
    <submittedName>
        <fullName evidence="1">Uncharacterized protein</fullName>
    </submittedName>
</protein>
<gene>
    <name evidence="1" type="ORF">P2W56_10040</name>
</gene>
<reference evidence="1" key="1">
    <citation type="submission" date="2023-03" db="EMBL/GenBank/DDBJ databases">
        <title>Corynebacterium amycolatum SB-1.</title>
        <authorList>
            <person name="Jo H."/>
        </authorList>
    </citation>
    <scope>NUCLEOTIDE SEQUENCE</scope>
    <source>
        <strain evidence="1">SB-1</strain>
    </source>
</reference>
<proteinExistence type="predicted"/>
<evidence type="ECO:0000313" key="1">
    <source>
        <dbReference type="EMBL" id="WET43742.1"/>
    </source>
</evidence>
<organism evidence="1 2">
    <name type="scientific">Corynebacterium amycolatum</name>
    <dbReference type="NCBI Taxonomy" id="43765"/>
    <lineage>
        <taxon>Bacteria</taxon>
        <taxon>Bacillati</taxon>
        <taxon>Actinomycetota</taxon>
        <taxon>Actinomycetes</taxon>
        <taxon>Mycobacteriales</taxon>
        <taxon>Corynebacteriaceae</taxon>
        <taxon>Corynebacterium</taxon>
    </lineage>
</organism>
<dbReference type="EMBL" id="CP120206">
    <property type="protein sequence ID" value="WET43742.1"/>
    <property type="molecule type" value="Genomic_DNA"/>
</dbReference>
<evidence type="ECO:0000313" key="2">
    <source>
        <dbReference type="Proteomes" id="UP001220238"/>
    </source>
</evidence>
<name>A0AB38XV13_CORAY</name>
<dbReference type="AlphaFoldDB" id="A0AB38XV13"/>
<sequence length="109" mass="11468">MEVLHSPDVYLPGKPGAQVLGWFVFGVELGESFPHVEVQFFEAETLGRRDECEPQVVVEFCVVGLAAALVDKHAGVQAEPESAGQSCCVFAGFGVFLGVSGLEIVGGDA</sequence>
<dbReference type="RefSeq" id="WP_224786637.1">
    <property type="nucleotide sequence ID" value="NZ_CP068168.1"/>
</dbReference>
<dbReference type="Proteomes" id="UP001220238">
    <property type="component" value="Chromosome"/>
</dbReference>